<keyword evidence="3" id="KW-1185">Reference proteome</keyword>
<dbReference type="Proteomes" id="UP000800092">
    <property type="component" value="Unassembled WGS sequence"/>
</dbReference>
<feature type="region of interest" description="Disordered" evidence="1">
    <location>
        <begin position="354"/>
        <end position="556"/>
    </location>
</feature>
<feature type="region of interest" description="Disordered" evidence="1">
    <location>
        <begin position="235"/>
        <end position="285"/>
    </location>
</feature>
<evidence type="ECO:0000313" key="3">
    <source>
        <dbReference type="Proteomes" id="UP000800092"/>
    </source>
</evidence>
<sequence>MAQRFSGPTYRDPVLPSMLSPSQPKKFPRAPQPPSVPFPVAEGSSAEYNATIQSSDELGQLTEGMSWKQGWDMIEEFFPEPRPGVGLLTGETKVEEVRKHSEQSRTNVTNLQDLKSSIFGSGPFQGVVAEQPKERYEEQMKPSTSLSQPNTSSITATNAQIVSTGHVVYPKSAFSPSTNLQSLPHGWLGRGFPDAESRPAAIQIAGLYPPSWQSALEIRPSTRQMYGAQVNNVFPSRLSPSTPSAPTGAQQRGSVTTSQAESFAPVERDTQLQIKKNKKKTAKKIPAEDECNKGLRDEISATGFGVLVPVLPKDSISATPQGQTTQDGPQSAVDVSMVDNSQAPLLENEALHVNQPTIPPKPHAQKARAPRQRKTQRKSAASATANLEEMEVARTAAEVDKEHPVEDTPAPKKRARKPAQPRKKDISSNAKAESSKDADVTAEIEVPDAAGMEVGDPATTEAESMIPAAAKSGVEEPDVKQGKVTRSRKKNIGGEKRKGPGMGIGVKAVDKTEEDTLTTNAAARNKRAKVAKVAKVGKTGLRKSARLSNNSNPGQE</sequence>
<feature type="region of interest" description="Disordered" evidence="1">
    <location>
        <begin position="1"/>
        <end position="42"/>
    </location>
</feature>
<evidence type="ECO:0000256" key="1">
    <source>
        <dbReference type="SAM" id="MobiDB-lite"/>
    </source>
</evidence>
<organism evidence="2 3">
    <name type="scientific">Viridothelium virens</name>
    <name type="common">Speckled blister lichen</name>
    <name type="synonym">Trypethelium virens</name>
    <dbReference type="NCBI Taxonomy" id="1048519"/>
    <lineage>
        <taxon>Eukaryota</taxon>
        <taxon>Fungi</taxon>
        <taxon>Dikarya</taxon>
        <taxon>Ascomycota</taxon>
        <taxon>Pezizomycotina</taxon>
        <taxon>Dothideomycetes</taxon>
        <taxon>Dothideomycetes incertae sedis</taxon>
        <taxon>Trypetheliales</taxon>
        <taxon>Trypetheliaceae</taxon>
        <taxon>Viridothelium</taxon>
    </lineage>
</organism>
<dbReference type="EMBL" id="ML991785">
    <property type="protein sequence ID" value="KAF2236397.1"/>
    <property type="molecule type" value="Genomic_DNA"/>
</dbReference>
<dbReference type="AlphaFoldDB" id="A0A6A6HEC2"/>
<gene>
    <name evidence="2" type="ORF">EV356DRAFT_531014</name>
</gene>
<feature type="compositionally biased region" description="Polar residues" evidence="1">
    <location>
        <begin position="546"/>
        <end position="556"/>
    </location>
</feature>
<protein>
    <submittedName>
        <fullName evidence="2">Uncharacterized protein</fullName>
    </submittedName>
</protein>
<feature type="compositionally biased region" description="Basic and acidic residues" evidence="1">
    <location>
        <begin position="397"/>
        <end position="410"/>
    </location>
</feature>
<accession>A0A6A6HEC2</accession>
<proteinExistence type="predicted"/>
<evidence type="ECO:0000313" key="2">
    <source>
        <dbReference type="EMBL" id="KAF2236397.1"/>
    </source>
</evidence>
<feature type="compositionally biased region" description="Polar residues" evidence="1">
    <location>
        <begin position="235"/>
        <end position="261"/>
    </location>
</feature>
<name>A0A6A6HEC2_VIRVR</name>
<feature type="compositionally biased region" description="Basic residues" evidence="1">
    <location>
        <begin position="363"/>
        <end position="377"/>
    </location>
</feature>
<feature type="compositionally biased region" description="Basic residues" evidence="1">
    <location>
        <begin position="411"/>
        <end position="421"/>
    </location>
</feature>
<reference evidence="2" key="1">
    <citation type="journal article" date="2020" name="Stud. Mycol.">
        <title>101 Dothideomycetes genomes: a test case for predicting lifestyles and emergence of pathogens.</title>
        <authorList>
            <person name="Haridas S."/>
            <person name="Albert R."/>
            <person name="Binder M."/>
            <person name="Bloem J."/>
            <person name="Labutti K."/>
            <person name="Salamov A."/>
            <person name="Andreopoulos B."/>
            <person name="Baker S."/>
            <person name="Barry K."/>
            <person name="Bills G."/>
            <person name="Bluhm B."/>
            <person name="Cannon C."/>
            <person name="Castanera R."/>
            <person name="Culley D."/>
            <person name="Daum C."/>
            <person name="Ezra D."/>
            <person name="Gonzalez J."/>
            <person name="Henrissat B."/>
            <person name="Kuo A."/>
            <person name="Liang C."/>
            <person name="Lipzen A."/>
            <person name="Lutzoni F."/>
            <person name="Magnuson J."/>
            <person name="Mondo S."/>
            <person name="Nolan M."/>
            <person name="Ohm R."/>
            <person name="Pangilinan J."/>
            <person name="Park H.-J."/>
            <person name="Ramirez L."/>
            <person name="Alfaro M."/>
            <person name="Sun H."/>
            <person name="Tritt A."/>
            <person name="Yoshinaga Y."/>
            <person name="Zwiers L.-H."/>
            <person name="Turgeon B."/>
            <person name="Goodwin S."/>
            <person name="Spatafora J."/>
            <person name="Crous P."/>
            <person name="Grigoriev I."/>
        </authorList>
    </citation>
    <scope>NUCLEOTIDE SEQUENCE</scope>
    <source>
        <strain evidence="2">Tuck. ex Michener</strain>
    </source>
</reference>